<evidence type="ECO:0000259" key="10">
    <source>
        <dbReference type="Pfam" id="PF04290"/>
    </source>
</evidence>
<organism evidence="12 13">
    <name type="scientific">Desulfobacter hydrogenophilus</name>
    <dbReference type="NCBI Taxonomy" id="2291"/>
    <lineage>
        <taxon>Bacteria</taxon>
        <taxon>Pseudomonadati</taxon>
        <taxon>Thermodesulfobacteriota</taxon>
        <taxon>Desulfobacteria</taxon>
        <taxon>Desulfobacterales</taxon>
        <taxon>Desulfobacteraceae</taxon>
        <taxon>Desulfobacter</taxon>
    </lineage>
</organism>
<sequence length="166" mass="19127">MKKSLKAVFKFVDTVSCRAGDMMSIVIVIIMLCTTIEVISRYVFNSPTIWVWPVNRQIFGVYILFAGIYAMAKNAHIRIDVVYNRFTKKVRKIAKLFALLSFVCFIAVLIWQSAWMGQNSFMMKETAHGAFRIPLYPLKLLIPITAVLFLLEGIYILLKKKTHNLE</sequence>
<evidence type="ECO:0000313" key="12">
    <source>
        <dbReference type="EMBL" id="RAM01854.1"/>
    </source>
</evidence>
<feature type="transmembrane region" description="Helical" evidence="9">
    <location>
        <begin position="93"/>
        <end position="115"/>
    </location>
</feature>
<dbReference type="RefSeq" id="WP_111956712.1">
    <property type="nucleotide sequence ID" value="NZ_CP036313.1"/>
</dbReference>
<evidence type="ECO:0000256" key="8">
    <source>
        <dbReference type="ARBA" id="ARBA00038436"/>
    </source>
</evidence>
<comment type="similarity">
    <text evidence="8">Belongs to the TRAP transporter small permease family.</text>
</comment>
<protein>
    <submittedName>
        <fullName evidence="11">TRAP transporter small permease subunit</fullName>
    </submittedName>
</protein>
<keyword evidence="5 9" id="KW-0812">Transmembrane</keyword>
<feature type="domain" description="Tripartite ATP-independent periplasmic transporters DctQ component" evidence="10">
    <location>
        <begin position="30"/>
        <end position="157"/>
    </location>
</feature>
<evidence type="ECO:0000313" key="14">
    <source>
        <dbReference type="Proteomes" id="UP000293902"/>
    </source>
</evidence>
<proteinExistence type="inferred from homology"/>
<dbReference type="GO" id="GO:0005886">
    <property type="term" value="C:plasma membrane"/>
    <property type="evidence" value="ECO:0007669"/>
    <property type="project" value="UniProtKB-SubCell"/>
</dbReference>
<evidence type="ECO:0000256" key="4">
    <source>
        <dbReference type="ARBA" id="ARBA00022519"/>
    </source>
</evidence>
<evidence type="ECO:0000313" key="11">
    <source>
        <dbReference type="EMBL" id="QBH13669.1"/>
    </source>
</evidence>
<keyword evidence="2" id="KW-0813">Transport</keyword>
<evidence type="ECO:0000256" key="2">
    <source>
        <dbReference type="ARBA" id="ARBA00022448"/>
    </source>
</evidence>
<gene>
    <name evidence="12" type="ORF">DO021_11320</name>
    <name evidence="11" type="ORF">EYB58_12500</name>
</gene>
<reference evidence="12 13" key="1">
    <citation type="submission" date="2018-06" db="EMBL/GenBank/DDBJ databases">
        <title>Complete Genome Sequence of Desulfobacter hydrogenophilus (DSM3380).</title>
        <authorList>
            <person name="Marietou A."/>
            <person name="Schreiber L."/>
            <person name="Marshall I."/>
            <person name="Jorgensen B."/>
        </authorList>
    </citation>
    <scope>NUCLEOTIDE SEQUENCE [LARGE SCALE GENOMIC DNA]</scope>
    <source>
        <strain evidence="12 13">DSM 3380</strain>
    </source>
</reference>
<evidence type="ECO:0000313" key="13">
    <source>
        <dbReference type="Proteomes" id="UP000248798"/>
    </source>
</evidence>
<evidence type="ECO:0000256" key="7">
    <source>
        <dbReference type="ARBA" id="ARBA00023136"/>
    </source>
</evidence>
<dbReference type="PANTHER" id="PTHR35011:SF4">
    <property type="entry name" value="SLL1102 PROTEIN"/>
    <property type="match status" value="1"/>
</dbReference>
<evidence type="ECO:0000256" key="6">
    <source>
        <dbReference type="ARBA" id="ARBA00022989"/>
    </source>
</evidence>
<dbReference type="Pfam" id="PF04290">
    <property type="entry name" value="DctQ"/>
    <property type="match status" value="1"/>
</dbReference>
<dbReference type="InterPro" id="IPR055348">
    <property type="entry name" value="DctQ"/>
</dbReference>
<feature type="transmembrane region" description="Helical" evidence="9">
    <location>
        <begin position="50"/>
        <end position="72"/>
    </location>
</feature>
<feature type="transmembrane region" description="Helical" evidence="9">
    <location>
        <begin position="135"/>
        <end position="158"/>
    </location>
</feature>
<reference evidence="11 14" key="2">
    <citation type="submission" date="2019-02" db="EMBL/GenBank/DDBJ databases">
        <title>Complete genome sequence of Desulfobacter hydrogenophilus AcRS1.</title>
        <authorList>
            <person name="Marietou A."/>
            <person name="Lund M.B."/>
            <person name="Marshall I.P.G."/>
            <person name="Schreiber L."/>
            <person name="Jorgensen B."/>
        </authorList>
    </citation>
    <scope>NUCLEOTIDE SEQUENCE [LARGE SCALE GENOMIC DNA]</scope>
    <source>
        <strain evidence="11 14">AcRS1</strain>
    </source>
</reference>
<keyword evidence="7 9" id="KW-0472">Membrane</keyword>
<evidence type="ECO:0000256" key="5">
    <source>
        <dbReference type="ARBA" id="ARBA00022692"/>
    </source>
</evidence>
<evidence type="ECO:0000256" key="9">
    <source>
        <dbReference type="SAM" id="Phobius"/>
    </source>
</evidence>
<dbReference type="InterPro" id="IPR007387">
    <property type="entry name" value="TRAP_DctQ"/>
</dbReference>
<keyword evidence="14" id="KW-1185">Reference proteome</keyword>
<keyword evidence="3" id="KW-1003">Cell membrane</keyword>
<dbReference type="AlphaFoldDB" id="A0A328FAZ6"/>
<dbReference type="PANTHER" id="PTHR35011">
    <property type="entry name" value="2,3-DIKETO-L-GULONATE TRAP TRANSPORTER SMALL PERMEASE PROTEIN YIAM"/>
    <property type="match status" value="1"/>
</dbReference>
<keyword evidence="6 9" id="KW-1133">Transmembrane helix</keyword>
<name>A0A328FAZ6_9BACT</name>
<dbReference type="EMBL" id="QLNI01000021">
    <property type="protein sequence ID" value="RAM01854.1"/>
    <property type="molecule type" value="Genomic_DNA"/>
</dbReference>
<evidence type="ECO:0000256" key="3">
    <source>
        <dbReference type="ARBA" id="ARBA00022475"/>
    </source>
</evidence>
<comment type="subcellular location">
    <subcellularLocation>
        <location evidence="1">Cell inner membrane</location>
        <topology evidence="1">Multi-pass membrane protein</topology>
    </subcellularLocation>
</comment>
<feature type="transmembrane region" description="Helical" evidence="9">
    <location>
        <begin position="21"/>
        <end position="44"/>
    </location>
</feature>
<keyword evidence="4" id="KW-0997">Cell inner membrane</keyword>
<dbReference type="EMBL" id="CP036313">
    <property type="protein sequence ID" value="QBH13669.1"/>
    <property type="molecule type" value="Genomic_DNA"/>
</dbReference>
<evidence type="ECO:0000256" key="1">
    <source>
        <dbReference type="ARBA" id="ARBA00004429"/>
    </source>
</evidence>
<dbReference type="Proteomes" id="UP000248798">
    <property type="component" value="Unassembled WGS sequence"/>
</dbReference>
<dbReference type="OrthoDB" id="5420906at2"/>
<accession>A0A328FAZ6</accession>
<dbReference type="Proteomes" id="UP000293902">
    <property type="component" value="Chromosome"/>
</dbReference>